<sequence length="113" mass="12579">MPTNDGDIALVYDAFEVERRKWKKQAGQMADLRRITAGLNLMSTAFFCGNPATAIQLSKTYDEIYELVRTLMTAAEEEFGQISDALKIAEDLYDGSDKQSASTLEAIYGKRDA</sequence>
<comment type="caution">
    <text evidence="1">The sequence shown here is derived from an EMBL/GenBank/DDBJ whole genome shotgun (WGS) entry which is preliminary data.</text>
</comment>
<evidence type="ECO:0008006" key="3">
    <source>
        <dbReference type="Google" id="ProtNLM"/>
    </source>
</evidence>
<name>A0ABW3YG35_9ACTN</name>
<organism evidence="1 2">
    <name type="scientific">Micromonospora sonneratiae</name>
    <dbReference type="NCBI Taxonomy" id="1184706"/>
    <lineage>
        <taxon>Bacteria</taxon>
        <taxon>Bacillati</taxon>
        <taxon>Actinomycetota</taxon>
        <taxon>Actinomycetes</taxon>
        <taxon>Micromonosporales</taxon>
        <taxon>Micromonosporaceae</taxon>
        <taxon>Micromonospora</taxon>
    </lineage>
</organism>
<proteinExistence type="predicted"/>
<evidence type="ECO:0000313" key="1">
    <source>
        <dbReference type="EMBL" id="MFD1323452.1"/>
    </source>
</evidence>
<reference evidence="2" key="1">
    <citation type="journal article" date="2019" name="Int. J. Syst. Evol. Microbiol.">
        <title>The Global Catalogue of Microorganisms (GCM) 10K type strain sequencing project: providing services to taxonomists for standard genome sequencing and annotation.</title>
        <authorList>
            <consortium name="The Broad Institute Genomics Platform"/>
            <consortium name="The Broad Institute Genome Sequencing Center for Infectious Disease"/>
            <person name="Wu L."/>
            <person name="Ma J."/>
        </authorList>
    </citation>
    <scope>NUCLEOTIDE SEQUENCE [LARGE SCALE GENOMIC DNA]</scope>
    <source>
        <strain evidence="2">JCM 31037</strain>
    </source>
</reference>
<dbReference type="Proteomes" id="UP001597260">
    <property type="component" value="Unassembled WGS sequence"/>
</dbReference>
<keyword evidence="2" id="KW-1185">Reference proteome</keyword>
<protein>
    <recommendedName>
        <fullName evidence="3">Excreted virulence factor EspC, type VII ESX diderm</fullName>
    </recommendedName>
</protein>
<gene>
    <name evidence="1" type="ORF">ACFQ4H_20390</name>
</gene>
<accession>A0ABW3YG35</accession>
<dbReference type="EMBL" id="JBHTMP010000032">
    <property type="protein sequence ID" value="MFD1323452.1"/>
    <property type="molecule type" value="Genomic_DNA"/>
</dbReference>
<evidence type="ECO:0000313" key="2">
    <source>
        <dbReference type="Proteomes" id="UP001597260"/>
    </source>
</evidence>
<dbReference type="RefSeq" id="WP_377572650.1">
    <property type="nucleotide sequence ID" value="NZ_JBHTMP010000032.1"/>
</dbReference>